<feature type="non-terminal residue" evidence="1">
    <location>
        <position position="113"/>
    </location>
</feature>
<reference evidence="1" key="1">
    <citation type="journal article" date="2015" name="Nature">
        <title>Complex archaea that bridge the gap between prokaryotes and eukaryotes.</title>
        <authorList>
            <person name="Spang A."/>
            <person name="Saw J.H."/>
            <person name="Jorgensen S.L."/>
            <person name="Zaremba-Niedzwiedzka K."/>
            <person name="Martijn J."/>
            <person name="Lind A.E."/>
            <person name="van Eijk R."/>
            <person name="Schleper C."/>
            <person name="Guy L."/>
            <person name="Ettema T.J."/>
        </authorList>
    </citation>
    <scope>NUCLEOTIDE SEQUENCE</scope>
</reference>
<dbReference type="EMBL" id="LAZR01069381">
    <property type="protein sequence ID" value="KKK47814.1"/>
    <property type="molecule type" value="Genomic_DNA"/>
</dbReference>
<organism evidence="1">
    <name type="scientific">marine sediment metagenome</name>
    <dbReference type="NCBI Taxonomy" id="412755"/>
    <lineage>
        <taxon>unclassified sequences</taxon>
        <taxon>metagenomes</taxon>
        <taxon>ecological metagenomes</taxon>
    </lineage>
</organism>
<protein>
    <submittedName>
        <fullName evidence="1">Uncharacterized protein</fullName>
    </submittedName>
</protein>
<proteinExistence type="predicted"/>
<dbReference type="AlphaFoldDB" id="A0A0F8Y0Q1"/>
<accession>A0A0F8Y0Q1</accession>
<gene>
    <name evidence="1" type="ORF">LCGC14_3151380</name>
</gene>
<evidence type="ECO:0000313" key="1">
    <source>
        <dbReference type="EMBL" id="KKK47814.1"/>
    </source>
</evidence>
<comment type="caution">
    <text evidence="1">The sequence shown here is derived from an EMBL/GenBank/DDBJ whole genome shotgun (WGS) entry which is preliminary data.</text>
</comment>
<name>A0A0F8Y0Q1_9ZZZZ</name>
<sequence length="113" mass="13049">MNKQHEQELRDGWQELNEGLRDQAHQFKSNQRYERAKWLMENCVNKGDSLSEIARATEGTEFPLNKAGVQQLIDLWAVSKGAMQHSPLRAGSNRLIHAMNQYEPDVSQKEVEE</sequence>